<accession>A0A5B9PP42</accession>
<dbReference type="RefSeq" id="WP_075082426.1">
    <property type="nucleotide sequence ID" value="NZ_LWSI01000005.1"/>
</dbReference>
<dbReference type="GO" id="GO:0005524">
    <property type="term" value="F:ATP binding"/>
    <property type="evidence" value="ECO:0007669"/>
    <property type="project" value="UniProtKB-UniRule"/>
</dbReference>
<dbReference type="OrthoDB" id="6111975at2"/>
<dbReference type="SUPFAM" id="SSF56112">
    <property type="entry name" value="Protein kinase-like (PK-like)"/>
    <property type="match status" value="1"/>
</dbReference>
<evidence type="ECO:0000256" key="3">
    <source>
        <dbReference type="ARBA" id="ARBA00022777"/>
    </source>
</evidence>
<keyword evidence="3 7" id="KW-0418">Kinase</keyword>
<evidence type="ECO:0000256" key="1">
    <source>
        <dbReference type="ARBA" id="ARBA00022679"/>
    </source>
</evidence>
<dbReference type="GO" id="GO:0004674">
    <property type="term" value="F:protein serine/threonine kinase activity"/>
    <property type="evidence" value="ECO:0007669"/>
    <property type="project" value="UniProtKB-EC"/>
</dbReference>
<dbReference type="Pfam" id="PF00069">
    <property type="entry name" value="Pkinase"/>
    <property type="match status" value="1"/>
</dbReference>
<keyword evidence="4 5" id="KW-0067">ATP-binding</keyword>
<dbReference type="CDD" id="cd14014">
    <property type="entry name" value="STKc_PknB_like"/>
    <property type="match status" value="1"/>
</dbReference>
<dbReference type="SUPFAM" id="SSF56436">
    <property type="entry name" value="C-type lectin-like"/>
    <property type="match status" value="1"/>
</dbReference>
<sequence>MQIENERHELNLKFSDFDFDCLRSWASEFLQLELDEKKSRQGSNHKRDSELGLNESKLNSLHECFECLALLDRVFPNESKAQESEQAILLIGEVVNDRYEISELIGRGGFGFVFKTRDLKLERSVALKVFNFTARSLASRDQKSLAMSEARTVAKLKHPNIVRVFDVGSTDKIPIFMVSELIDGQDLKSRVSREPLDIRTAVSIIAAIANALDYAHSQSLVHRDVKPANILIDKDGVPHLADFGLAVETSKWVRKAGTPYYMSPEQLNQNRHRIDPRSDIYSLGVTLYELLAGAKPFPSDSQSDLADRVCRGDFLPLSLLVEDFPLELERIQTKAMSLRQSDRYSTAAEMAIDLLDFLEGMDSQSKPNREPDRSNLVKIVPQGLRPFSSDDADFFLQLLPGVRDKAGMPRSIRFWKSKIEDAAFEVGVLFGPSGSGKSSFAKAGMLPSLDRSVHPVYVEATANDTAVRALNQLRNQVALPKEIDSLAKAIQYLCNDPEIQNSSGRFLIILDQFEQWLHERNRYQDSDLFAALEKCDGKTVMAMLMIRDDYWMDLNRLMSQLDIPIAEGKNSAAVDLFNLDHARYVLRLFGQANGDLPETDSLNVDHLQFIDRAIEELQTDNRVICVRLALFSQMMRGRKWSPETLQSMAGSSGVGVQFFEETFGERSTRSTYRSVAESAKSVLSVLLPNAGSQIKGTSKSAAELRLLTGLKESSVDELLLTLDQQLRLITPVQVDQLNHSDDSETGSVIQYQLAHDFLVPVLREWLFRKKRESPSGRAELCLEERDSLWKTDSSSRFLPSLSETIAINRLTHPKSWSPSQRTMMKSANRYYSIRGLTITGLMIAAMTAFFLVRSSFNQRQFATEAKGKVEALLSANPSDVPGLIEELAAYNKQSQPLLSDHFQSQTDQQKKLHAALGLQDADPQVVAFLQQRCLDATPEYAGLIRRRDEIFDPKFEEKLWSTIRQGSDLQILLSASALAHSSPDDENWKRYFRPVTAALVKQNPLNVIKWMELLQPVRKGIAKTLADRILSDSSEFTQPEYQVAQSVLQELAIDDPALLFRLLKQSDITSLPGFAEAFLSHGEAALEMVAEEIANYDTSQQLTGDNKTSETQRRSNVCLLAIKLGRLESVIPYLRNTIDNSVQTEIIHGVGEVAVEAEVFLNQLTLEDNSEVRASLLMCVGELFDQLTAAQKQTVLKLAIDWYEHDLDPGVHGACYWLIANQSQHPELIQQLRTIDSQLGTGQQEAGRQWYVSRSGLHKFAVIDSPPEFWMGSTTETAPNRDTDELRRKRLIPRSYAIGQFEVNVEQFGEFWRQRPNLREFYSYPETIYGEENNANVATRINWFMAAEYCNWLSEQEGIPEHQWCFPKDIDRMKGFVIPDDYLERTGYRLLSETEWEYACRNGALTTRFFGHRLERLVHYCWFPQNSGYHEHAPGQLKPNSLGLFDLYGNVREWTANGQPTETSPATVPAAMGYEDKLFFHSANDGETFILRGGGFDASSRYIRSGYRDGYTPDAGDVAHGFRIGRTMPPADSTQSRSPSE</sequence>
<dbReference type="Gene3D" id="1.10.510.10">
    <property type="entry name" value="Transferase(Phosphotransferase) domain 1"/>
    <property type="match status" value="1"/>
</dbReference>
<dbReference type="STRING" id="980251.GCA_001642875_04166"/>
<evidence type="ECO:0000313" key="8">
    <source>
        <dbReference type="Proteomes" id="UP000322214"/>
    </source>
</evidence>
<dbReference type="PANTHER" id="PTHR43289">
    <property type="entry name" value="MITOGEN-ACTIVATED PROTEIN KINASE KINASE KINASE 20-RELATED"/>
    <property type="match status" value="1"/>
</dbReference>
<dbReference type="PROSITE" id="PS00108">
    <property type="entry name" value="PROTEIN_KINASE_ST"/>
    <property type="match status" value="1"/>
</dbReference>
<dbReference type="EMBL" id="CP042912">
    <property type="protein sequence ID" value="QEG24023.1"/>
    <property type="molecule type" value="Genomic_DNA"/>
</dbReference>
<protein>
    <submittedName>
        <fullName evidence="7">Serine/threonine-protein kinase PknB</fullName>
        <ecNumber evidence="7">2.7.11.1</ecNumber>
    </submittedName>
</protein>
<dbReference type="PROSITE" id="PS50011">
    <property type="entry name" value="PROTEIN_KINASE_DOM"/>
    <property type="match status" value="1"/>
</dbReference>
<dbReference type="InterPro" id="IPR005532">
    <property type="entry name" value="SUMF_dom"/>
</dbReference>
<keyword evidence="2 5" id="KW-0547">Nucleotide-binding</keyword>
<organism evidence="7 8">
    <name type="scientific">Mariniblastus fucicola</name>
    <dbReference type="NCBI Taxonomy" id="980251"/>
    <lineage>
        <taxon>Bacteria</taxon>
        <taxon>Pseudomonadati</taxon>
        <taxon>Planctomycetota</taxon>
        <taxon>Planctomycetia</taxon>
        <taxon>Pirellulales</taxon>
        <taxon>Pirellulaceae</taxon>
        <taxon>Mariniblastus</taxon>
    </lineage>
</organism>
<evidence type="ECO:0000256" key="4">
    <source>
        <dbReference type="ARBA" id="ARBA00022840"/>
    </source>
</evidence>
<dbReference type="InterPro" id="IPR011009">
    <property type="entry name" value="Kinase-like_dom_sf"/>
</dbReference>
<feature type="domain" description="Protein kinase" evidence="6">
    <location>
        <begin position="99"/>
        <end position="358"/>
    </location>
</feature>
<keyword evidence="8" id="KW-1185">Reference proteome</keyword>
<dbReference type="PROSITE" id="PS00107">
    <property type="entry name" value="PROTEIN_KINASE_ATP"/>
    <property type="match status" value="1"/>
</dbReference>
<dbReference type="InterPro" id="IPR008271">
    <property type="entry name" value="Ser/Thr_kinase_AS"/>
</dbReference>
<evidence type="ECO:0000259" key="6">
    <source>
        <dbReference type="PROSITE" id="PS50011"/>
    </source>
</evidence>
<dbReference type="EC" id="2.7.11.1" evidence="7"/>
<dbReference type="InterPro" id="IPR027417">
    <property type="entry name" value="P-loop_NTPase"/>
</dbReference>
<feature type="binding site" evidence="5">
    <location>
        <position position="128"/>
    </location>
    <ligand>
        <name>ATP</name>
        <dbReference type="ChEBI" id="CHEBI:30616"/>
    </ligand>
</feature>
<keyword evidence="1 7" id="KW-0808">Transferase</keyword>
<dbReference type="InterPro" id="IPR042095">
    <property type="entry name" value="SUMF_sf"/>
</dbReference>
<dbReference type="Pfam" id="PF20703">
    <property type="entry name" value="nSTAND1"/>
    <property type="match status" value="1"/>
</dbReference>
<dbReference type="SUPFAM" id="SSF52540">
    <property type="entry name" value="P-loop containing nucleoside triphosphate hydrolases"/>
    <property type="match status" value="1"/>
</dbReference>
<dbReference type="InterPro" id="IPR049052">
    <property type="entry name" value="nSTAND1"/>
</dbReference>
<dbReference type="PANTHER" id="PTHR43289:SF6">
    <property type="entry name" value="SERINE_THREONINE-PROTEIN KINASE NEKL-3"/>
    <property type="match status" value="1"/>
</dbReference>
<gene>
    <name evidence="7" type="primary">pknB_25</name>
    <name evidence="7" type="ORF">MFFC18_39340</name>
</gene>
<dbReference type="Proteomes" id="UP000322214">
    <property type="component" value="Chromosome"/>
</dbReference>
<proteinExistence type="predicted"/>
<dbReference type="InterPro" id="IPR017441">
    <property type="entry name" value="Protein_kinase_ATP_BS"/>
</dbReference>
<dbReference type="SMART" id="SM00220">
    <property type="entry name" value="S_TKc"/>
    <property type="match status" value="1"/>
</dbReference>
<dbReference type="Pfam" id="PF03781">
    <property type="entry name" value="FGE-sulfatase"/>
    <property type="match status" value="1"/>
</dbReference>
<name>A0A5B9PP42_9BACT</name>
<dbReference type="KEGG" id="mff:MFFC18_39340"/>
<evidence type="ECO:0000256" key="2">
    <source>
        <dbReference type="ARBA" id="ARBA00022741"/>
    </source>
</evidence>
<evidence type="ECO:0000313" key="7">
    <source>
        <dbReference type="EMBL" id="QEG24023.1"/>
    </source>
</evidence>
<evidence type="ECO:0000256" key="5">
    <source>
        <dbReference type="PROSITE-ProRule" id="PRU10141"/>
    </source>
</evidence>
<dbReference type="InterPro" id="IPR016187">
    <property type="entry name" value="CTDL_fold"/>
</dbReference>
<dbReference type="Gene3D" id="3.30.200.20">
    <property type="entry name" value="Phosphorylase Kinase, domain 1"/>
    <property type="match status" value="1"/>
</dbReference>
<reference evidence="7 8" key="1">
    <citation type="submission" date="2019-08" db="EMBL/GenBank/DDBJ databases">
        <title>Deep-cultivation of Planctomycetes and their phenomic and genomic characterization uncovers novel biology.</title>
        <authorList>
            <person name="Wiegand S."/>
            <person name="Jogler M."/>
            <person name="Boedeker C."/>
            <person name="Pinto D."/>
            <person name="Vollmers J."/>
            <person name="Rivas-Marin E."/>
            <person name="Kohn T."/>
            <person name="Peeters S.H."/>
            <person name="Heuer A."/>
            <person name="Rast P."/>
            <person name="Oberbeckmann S."/>
            <person name="Bunk B."/>
            <person name="Jeske O."/>
            <person name="Meyerdierks A."/>
            <person name="Storesund J.E."/>
            <person name="Kallscheuer N."/>
            <person name="Luecker S."/>
            <person name="Lage O.M."/>
            <person name="Pohl T."/>
            <person name="Merkel B.J."/>
            <person name="Hornburger P."/>
            <person name="Mueller R.-W."/>
            <person name="Bruemmer F."/>
            <person name="Labrenz M."/>
            <person name="Spormann A.M."/>
            <person name="Op den Camp H."/>
            <person name="Overmann J."/>
            <person name="Amann R."/>
            <person name="Jetten M.S.M."/>
            <person name="Mascher T."/>
            <person name="Medema M.H."/>
            <person name="Devos D.P."/>
            <person name="Kaster A.-K."/>
            <person name="Ovreas L."/>
            <person name="Rohde M."/>
            <person name="Galperin M.Y."/>
            <person name="Jogler C."/>
        </authorList>
    </citation>
    <scope>NUCLEOTIDE SEQUENCE [LARGE SCALE GENOMIC DNA]</scope>
    <source>
        <strain evidence="7 8">FC18</strain>
    </source>
</reference>
<dbReference type="Gene3D" id="3.40.50.300">
    <property type="entry name" value="P-loop containing nucleotide triphosphate hydrolases"/>
    <property type="match status" value="1"/>
</dbReference>
<dbReference type="Gene3D" id="3.90.1580.10">
    <property type="entry name" value="paralog of FGE (formylglycine-generating enzyme)"/>
    <property type="match status" value="1"/>
</dbReference>
<dbReference type="InterPro" id="IPR000719">
    <property type="entry name" value="Prot_kinase_dom"/>
</dbReference>